<keyword evidence="2" id="KW-0812">Transmembrane</keyword>
<dbReference type="Proteomes" id="UP001597458">
    <property type="component" value="Unassembled WGS sequence"/>
</dbReference>
<reference evidence="5" key="1">
    <citation type="journal article" date="2019" name="Int. J. Syst. Evol. Microbiol.">
        <title>The Global Catalogue of Microorganisms (GCM) 10K type strain sequencing project: providing services to taxonomists for standard genome sequencing and annotation.</title>
        <authorList>
            <consortium name="The Broad Institute Genomics Platform"/>
            <consortium name="The Broad Institute Genome Sequencing Center for Infectious Disease"/>
            <person name="Wu L."/>
            <person name="Ma J."/>
        </authorList>
    </citation>
    <scope>NUCLEOTIDE SEQUENCE [LARGE SCALE GENOMIC DNA]</scope>
    <source>
        <strain evidence="5">TISTR 2241</strain>
    </source>
</reference>
<feature type="transmembrane region" description="Helical" evidence="2">
    <location>
        <begin position="260"/>
        <end position="277"/>
    </location>
</feature>
<evidence type="ECO:0000313" key="4">
    <source>
        <dbReference type="EMBL" id="MFD2617461.1"/>
    </source>
</evidence>
<dbReference type="GO" id="GO:0004722">
    <property type="term" value="F:protein serine/threonine phosphatase activity"/>
    <property type="evidence" value="ECO:0007669"/>
    <property type="project" value="UniProtKB-EC"/>
</dbReference>
<dbReference type="RefSeq" id="WP_258311683.1">
    <property type="nucleotide sequence ID" value="NZ_JBHUMR010000011.1"/>
</dbReference>
<organism evidence="4 5">
    <name type="scientific">Terrilactibacillus laevilacticus</name>
    <dbReference type="NCBI Taxonomy" id="1380157"/>
    <lineage>
        <taxon>Bacteria</taxon>
        <taxon>Bacillati</taxon>
        <taxon>Bacillota</taxon>
        <taxon>Bacilli</taxon>
        <taxon>Bacillales</taxon>
        <taxon>Bacillaceae</taxon>
        <taxon>Terrilactibacillus</taxon>
    </lineage>
</organism>
<feature type="transmembrane region" description="Helical" evidence="2">
    <location>
        <begin position="86"/>
        <end position="119"/>
    </location>
</feature>
<dbReference type="InterPro" id="IPR036457">
    <property type="entry name" value="PPM-type-like_dom_sf"/>
</dbReference>
<dbReference type="InterPro" id="IPR001932">
    <property type="entry name" value="PPM-type_phosphatase-like_dom"/>
</dbReference>
<protein>
    <submittedName>
        <fullName evidence="4">Stage II sporulation protein E</fullName>
        <ecNumber evidence="4">3.1.3.16</ecNumber>
    </submittedName>
</protein>
<evidence type="ECO:0000256" key="2">
    <source>
        <dbReference type="SAM" id="Phobius"/>
    </source>
</evidence>
<proteinExistence type="predicted"/>
<dbReference type="InterPro" id="IPR014221">
    <property type="entry name" value="SpoII_E"/>
</dbReference>
<evidence type="ECO:0000256" key="1">
    <source>
        <dbReference type="ARBA" id="ARBA00022801"/>
    </source>
</evidence>
<keyword evidence="2" id="KW-1133">Transmembrane helix</keyword>
<feature type="transmembrane region" description="Helical" evidence="2">
    <location>
        <begin position="284"/>
        <end position="301"/>
    </location>
</feature>
<dbReference type="SUPFAM" id="SSF81606">
    <property type="entry name" value="PP2C-like"/>
    <property type="match status" value="1"/>
</dbReference>
<feature type="domain" description="PPM-type phosphatase" evidence="3">
    <location>
        <begin position="594"/>
        <end position="804"/>
    </location>
</feature>
<keyword evidence="2" id="KW-0472">Membrane</keyword>
<feature type="transmembrane region" description="Helical" evidence="2">
    <location>
        <begin position="162"/>
        <end position="186"/>
    </location>
</feature>
<keyword evidence="5" id="KW-1185">Reference proteome</keyword>
<name>A0ABW5PRG9_9BACI</name>
<dbReference type="InterPro" id="IPR045768">
    <property type="entry name" value="SpoIIE_N"/>
</dbReference>
<gene>
    <name evidence="4" type="primary">spoIIE</name>
    <name evidence="4" type="ORF">ACFSTF_09115</name>
</gene>
<evidence type="ECO:0000313" key="5">
    <source>
        <dbReference type="Proteomes" id="UP001597458"/>
    </source>
</evidence>
<dbReference type="EMBL" id="JBHUMR010000011">
    <property type="protein sequence ID" value="MFD2617461.1"/>
    <property type="molecule type" value="Genomic_DNA"/>
</dbReference>
<dbReference type="PANTHER" id="PTHR43156:SF2">
    <property type="entry name" value="STAGE II SPORULATION PROTEIN E"/>
    <property type="match status" value="1"/>
</dbReference>
<dbReference type="Pfam" id="PF19732">
    <property type="entry name" value="SpoIIE_N"/>
    <property type="match status" value="1"/>
</dbReference>
<dbReference type="SMART" id="SM00331">
    <property type="entry name" value="PP2C_SIG"/>
    <property type="match status" value="1"/>
</dbReference>
<dbReference type="SMART" id="SM00332">
    <property type="entry name" value="PP2Cc"/>
    <property type="match status" value="1"/>
</dbReference>
<feature type="transmembrane region" description="Helical" evidence="2">
    <location>
        <begin position="198"/>
        <end position="218"/>
    </location>
</feature>
<accession>A0ABW5PRG9</accession>
<dbReference type="PANTHER" id="PTHR43156">
    <property type="entry name" value="STAGE II SPORULATION PROTEIN E-RELATED"/>
    <property type="match status" value="1"/>
</dbReference>
<sequence length="828" mass="92524">MTQRFESVNQAGLVAISPSVEQDYRFFDRIFRNLKTRLERLFFSSETGCLIVGFLLGRALILSSMSPFIIPFFATMFALKKKKRGLAFLSLFVGASSVSISHGSFALFAMLCFMAIRWLTSRWTKDQFINTLPYLVFSSSFVSRSSISYITDRQWLWSNEMLALTEASLSFLLTLIFLQSVPLLSVNLRKHVLKNEEIICFVIMLASVLTGTIGWQFYGFSMEHILSRYVVLLFGYVGGAAIGSTVGVVIGLILSLANVTSLYQMSLLAFSGLLGGLLREGKKIGVSIGLMIGTLLIGLYGGGYEHLLGTAGDSLVAILLFLLTPRSVTRKLATYIPGTKEYSAEQQQYVKRLRDVTADRVAQFSSLFQTLSNSFQGHDEEESDHEVDVFLSNVTEKTCQTCFLKEACWARKFDQTYDLMTRIMEETGDKPTLTNSKLKREWQHHCIKPEKVVKAIHEQQLFYHEHVKLKKKMKESRLLVAEQLKGVSQVMGDFAKEIQRERDTHQFQEEQILLKLQDIGFDVENVEIYSLDEGAVDIEMTLPSNYYGECEKLIAPILSDVLGENIIVERECKSDFPRVQCKVAFGSAKKYTIETGVAHTAKGGGYVSGDNYTTFGLGAGKYAIAISDGMGNGERASSESHETLKLLSKVLKSGINETVAIKSINSILSLRSNEEIFSTLDLAMIDLQDAKVKFLKIGSNPSFVKRGDHITMIEAGNLPMGMIENVEIDVASEQLKAGDLLVMMSDGIFEAPKHVENKEAWVKRKIRDMQTDDPQAIADLLLEEVIRANSGEIDDDMTIVVSKIKHHTPKWSAISTYSMGEGIDRKAQ</sequence>
<feature type="transmembrane region" description="Helical" evidence="2">
    <location>
        <begin position="50"/>
        <end position="74"/>
    </location>
</feature>
<dbReference type="Pfam" id="PF07228">
    <property type="entry name" value="SpoIIE"/>
    <property type="match status" value="1"/>
</dbReference>
<feature type="transmembrane region" description="Helical" evidence="2">
    <location>
        <begin position="230"/>
        <end position="254"/>
    </location>
</feature>
<dbReference type="InterPro" id="IPR052016">
    <property type="entry name" value="Bact_Sigma-Reg"/>
</dbReference>
<comment type="caution">
    <text evidence="4">The sequence shown here is derived from an EMBL/GenBank/DDBJ whole genome shotgun (WGS) entry which is preliminary data.</text>
</comment>
<dbReference type="PROSITE" id="PS51746">
    <property type="entry name" value="PPM_2"/>
    <property type="match status" value="1"/>
</dbReference>
<dbReference type="NCBIfam" id="TIGR02865">
    <property type="entry name" value="spore_II_E"/>
    <property type="match status" value="1"/>
</dbReference>
<evidence type="ECO:0000259" key="3">
    <source>
        <dbReference type="PROSITE" id="PS51746"/>
    </source>
</evidence>
<dbReference type="Gene3D" id="3.60.40.10">
    <property type="entry name" value="PPM-type phosphatase domain"/>
    <property type="match status" value="1"/>
</dbReference>
<keyword evidence="1 4" id="KW-0378">Hydrolase</keyword>
<dbReference type="EC" id="3.1.3.16" evidence="4"/>